<keyword evidence="2" id="KW-1185">Reference proteome</keyword>
<sequence>MIDESLPPLPVQKDATNWRKAKLEGRKITLTVAEVDTLTSSISTMQQAFLQLFAAVTGAGGDGEDKRKAFAKESFASMHQSNAIMIEFLNSMIDRADKDELDGK</sequence>
<dbReference type="AlphaFoldDB" id="A0A318TE24"/>
<accession>A0A318TE24</accession>
<protein>
    <submittedName>
        <fullName evidence="1">Uncharacterized protein</fullName>
    </submittedName>
</protein>
<reference evidence="1 2" key="1">
    <citation type="submission" date="2018-06" db="EMBL/GenBank/DDBJ databases">
        <title>Genomic Encyclopedia of Type Strains, Phase III (KMG-III): the genomes of soil and plant-associated and newly described type strains.</title>
        <authorList>
            <person name="Whitman W."/>
        </authorList>
    </citation>
    <scope>NUCLEOTIDE SEQUENCE [LARGE SCALE GENOMIC DNA]</scope>
    <source>
        <strain evidence="1 2">ORS 1419</strain>
    </source>
</reference>
<evidence type="ECO:0000313" key="2">
    <source>
        <dbReference type="Proteomes" id="UP000247454"/>
    </source>
</evidence>
<comment type="caution">
    <text evidence="1">The sequence shown here is derived from an EMBL/GenBank/DDBJ whole genome shotgun (WGS) entry which is preliminary data.</text>
</comment>
<dbReference type="Proteomes" id="UP000247454">
    <property type="component" value="Unassembled WGS sequence"/>
</dbReference>
<dbReference type="RefSeq" id="WP_110749082.1">
    <property type="nucleotide sequence ID" value="NZ_QJTF01000003.1"/>
</dbReference>
<evidence type="ECO:0000313" key="1">
    <source>
        <dbReference type="EMBL" id="PYE89626.1"/>
    </source>
</evidence>
<name>A0A318TE24_9HYPH</name>
<gene>
    <name evidence="1" type="ORF">C7477_103134</name>
</gene>
<dbReference type="EMBL" id="QJTF01000003">
    <property type="protein sequence ID" value="PYE89626.1"/>
    <property type="molecule type" value="Genomic_DNA"/>
</dbReference>
<organism evidence="1 2">
    <name type="scientific">Phyllobacterium leguminum</name>
    <dbReference type="NCBI Taxonomy" id="314237"/>
    <lineage>
        <taxon>Bacteria</taxon>
        <taxon>Pseudomonadati</taxon>
        <taxon>Pseudomonadota</taxon>
        <taxon>Alphaproteobacteria</taxon>
        <taxon>Hyphomicrobiales</taxon>
        <taxon>Phyllobacteriaceae</taxon>
        <taxon>Phyllobacterium</taxon>
    </lineage>
</organism>
<proteinExistence type="predicted"/>